<dbReference type="PANTHER" id="PTHR31589:SF222">
    <property type="entry name" value="RRM DOMAIN-CONTAINING PROTEIN"/>
    <property type="match status" value="1"/>
</dbReference>
<feature type="region of interest" description="Disordered" evidence="1">
    <location>
        <begin position="71"/>
        <end position="106"/>
    </location>
</feature>
<dbReference type="Gene3D" id="3.90.1320.10">
    <property type="entry name" value="Outer-capsid protein sigma 3, large lobe"/>
    <property type="match status" value="1"/>
</dbReference>
<dbReference type="OrthoDB" id="1858978at2759"/>
<evidence type="ECO:0000256" key="1">
    <source>
        <dbReference type="SAM" id="MobiDB-lite"/>
    </source>
</evidence>
<reference evidence="4 5" key="1">
    <citation type="submission" date="2020-02" db="EMBL/GenBank/DDBJ databases">
        <authorList>
            <person name="Ma Q."/>
            <person name="Huang Y."/>
            <person name="Song X."/>
            <person name="Pei D."/>
        </authorList>
    </citation>
    <scope>NUCLEOTIDE SEQUENCE [LARGE SCALE GENOMIC DNA]</scope>
    <source>
        <strain evidence="4">Sxm20200214</strain>
        <tissue evidence="4">Leaf</tissue>
    </source>
</reference>
<sequence>MQLRLGSPTKTLDQKDIECVDIYKQLAFSHQLLQNHKLQKRPSEVPKSAQVKKKSKWKTSEAQVSKANCPEGMIPKWKDQTDGSNKSIVPVRTSSSTDQTSRHEHAVGITSSPQKMYGTEATISVWEPNVEQLDEFSLAQIWITSGTYEKNDLKTIEVGWQVSPNMYQDNKPRLFIYWTSDTYLTGCYNLQCPGFIQTSENIIIGGAIAPVSEFNANQFEITISVWKDRKTGNWWLSLGSNHSLVGYWPAEIFSNLTYADQVQWGGEIVDSHTFGRQTMTDMGSGHLPDEGFGKVSYFRNLKIVDSNNILQPAQHVEVKATNPEFYSITKMSRDDDWGTCLFYGGPGFTRMHSGVASLALSSFFLYFSFIIFFII</sequence>
<evidence type="ECO:0000313" key="4">
    <source>
        <dbReference type="EMBL" id="KAG2285081.1"/>
    </source>
</evidence>
<dbReference type="Pfam" id="PF14365">
    <property type="entry name" value="Neprosin_AP"/>
    <property type="match status" value="1"/>
</dbReference>
<gene>
    <name evidence="4" type="ORF">Bca52824_044685</name>
</gene>
<dbReference type="InterPro" id="IPR053168">
    <property type="entry name" value="Glutamic_endopeptidase"/>
</dbReference>
<protein>
    <recommendedName>
        <fullName evidence="3">Neprosin PEP catalytic domain-containing protein</fullName>
    </recommendedName>
</protein>
<comment type="caution">
    <text evidence="4">The sequence shown here is derived from an EMBL/GenBank/DDBJ whole genome shotgun (WGS) entry which is preliminary data.</text>
</comment>
<dbReference type="AlphaFoldDB" id="A0A8X7UQU0"/>
<keyword evidence="5" id="KW-1185">Reference proteome</keyword>
<feature type="domain" description="Neprosin PEP catalytic" evidence="3">
    <location>
        <begin position="97"/>
        <end position="350"/>
    </location>
</feature>
<keyword evidence="2" id="KW-0812">Transmembrane</keyword>
<dbReference type="PANTHER" id="PTHR31589">
    <property type="entry name" value="PROTEIN, PUTATIVE (DUF239)-RELATED-RELATED"/>
    <property type="match status" value="1"/>
</dbReference>
<organism evidence="4 5">
    <name type="scientific">Brassica carinata</name>
    <name type="common">Ethiopian mustard</name>
    <name type="synonym">Abyssinian cabbage</name>
    <dbReference type="NCBI Taxonomy" id="52824"/>
    <lineage>
        <taxon>Eukaryota</taxon>
        <taxon>Viridiplantae</taxon>
        <taxon>Streptophyta</taxon>
        <taxon>Embryophyta</taxon>
        <taxon>Tracheophyta</taxon>
        <taxon>Spermatophyta</taxon>
        <taxon>Magnoliopsida</taxon>
        <taxon>eudicotyledons</taxon>
        <taxon>Gunneridae</taxon>
        <taxon>Pentapetalae</taxon>
        <taxon>rosids</taxon>
        <taxon>malvids</taxon>
        <taxon>Brassicales</taxon>
        <taxon>Brassicaceae</taxon>
        <taxon>Brassiceae</taxon>
        <taxon>Brassica</taxon>
    </lineage>
</organism>
<evidence type="ECO:0000313" key="5">
    <source>
        <dbReference type="Proteomes" id="UP000886595"/>
    </source>
</evidence>
<dbReference type="Pfam" id="PF03080">
    <property type="entry name" value="Neprosin"/>
    <property type="match status" value="1"/>
</dbReference>
<keyword evidence="2" id="KW-1133">Transmembrane helix</keyword>
<dbReference type="EMBL" id="JAAMPC010000010">
    <property type="protein sequence ID" value="KAG2285081.1"/>
    <property type="molecule type" value="Genomic_DNA"/>
</dbReference>
<dbReference type="Proteomes" id="UP000886595">
    <property type="component" value="Unassembled WGS sequence"/>
</dbReference>
<dbReference type="PROSITE" id="PS52045">
    <property type="entry name" value="NEPROSIN_PEP_CD"/>
    <property type="match status" value="1"/>
</dbReference>
<proteinExistence type="predicted"/>
<dbReference type="InterPro" id="IPR025521">
    <property type="entry name" value="Neprosin_propep"/>
</dbReference>
<evidence type="ECO:0000256" key="2">
    <source>
        <dbReference type="SAM" id="Phobius"/>
    </source>
</evidence>
<dbReference type="InterPro" id="IPR004314">
    <property type="entry name" value="Neprosin"/>
</dbReference>
<feature type="transmembrane region" description="Helical" evidence="2">
    <location>
        <begin position="355"/>
        <end position="374"/>
    </location>
</feature>
<accession>A0A8X7UQU0</accession>
<keyword evidence="2" id="KW-0472">Membrane</keyword>
<evidence type="ECO:0000259" key="3">
    <source>
        <dbReference type="PROSITE" id="PS52045"/>
    </source>
</evidence>
<name>A0A8X7UQU0_BRACI</name>
<feature type="compositionally biased region" description="Polar residues" evidence="1">
    <location>
        <begin position="82"/>
        <end position="99"/>
    </location>
</feature>